<proteinExistence type="predicted"/>
<dbReference type="EMBL" id="FQNF01000047">
    <property type="protein sequence ID" value="SGZ40355.1"/>
    <property type="molecule type" value="Genomic_DNA"/>
</dbReference>
<sequence>MILQKNFYSLKHGSNALVGSLVTKRNIVNVHRNKLIKEHEQIVEGDKVNELFKRLREENEKLDEKYQYATLVHSLNYSDQKNTISTYEDYYSLDNSGNLDEPMKEMIYSEKSIPKDRNGIPLHHTWDPKIIYTACREFSWRNFTPVDSKKFTHSHVSGKSVIFEDGVEMKMNSDEFVRRKLINFLTPREFEMVLDKKISSFKNGGRGAISKKGNKRYGDVKLTLAEIQDIKDIQENFQNEFKSEIDYYNNNHKKDPTLKKPQLDIEAISEKYNLPAKAIIKILNSTSVEKYRPEQLAKRLKKDKKLLERRAQLSENQE</sequence>
<organism evidence="1 2">
    <name type="scientific">Hanseniaspora guilliermondii</name>
    <dbReference type="NCBI Taxonomy" id="56406"/>
    <lineage>
        <taxon>Eukaryota</taxon>
        <taxon>Fungi</taxon>
        <taxon>Dikarya</taxon>
        <taxon>Ascomycota</taxon>
        <taxon>Saccharomycotina</taxon>
        <taxon>Saccharomycetes</taxon>
        <taxon>Saccharomycodales</taxon>
        <taxon>Saccharomycodaceae</taxon>
        <taxon>Hanseniaspora</taxon>
    </lineage>
</organism>
<protein>
    <submittedName>
        <fullName evidence="1">Uncharacterized protein</fullName>
    </submittedName>
</protein>
<reference evidence="2" key="1">
    <citation type="submission" date="2016-11" db="EMBL/GenBank/DDBJ databases">
        <authorList>
            <person name="Guldener U."/>
        </authorList>
    </citation>
    <scope>NUCLEOTIDE SEQUENCE [LARGE SCALE GENOMIC DNA]</scope>
</reference>
<keyword evidence="2" id="KW-1185">Reference proteome</keyword>
<gene>
    <name evidence="1" type="ORF">HGUI_02555</name>
</gene>
<dbReference type="VEuPathDB" id="FungiDB:HGUI_02555"/>
<dbReference type="AlphaFoldDB" id="A0A1L0B5N7"/>
<accession>A0A1L0B5N7</accession>
<dbReference type="OrthoDB" id="10342741at2759"/>
<name>A0A1L0B5N7_9ASCO</name>
<evidence type="ECO:0000313" key="1">
    <source>
        <dbReference type="EMBL" id="SGZ40355.1"/>
    </source>
</evidence>
<dbReference type="Proteomes" id="UP000183365">
    <property type="component" value="Unassembled WGS sequence"/>
</dbReference>
<evidence type="ECO:0000313" key="2">
    <source>
        <dbReference type="Proteomes" id="UP000183365"/>
    </source>
</evidence>